<feature type="compositionally biased region" description="Basic and acidic residues" evidence="1">
    <location>
        <begin position="1"/>
        <end position="14"/>
    </location>
</feature>
<feature type="domain" description="Helicase-associated" evidence="2">
    <location>
        <begin position="1"/>
        <end position="73"/>
    </location>
</feature>
<dbReference type="PANTHER" id="PTHR33418:SF1">
    <property type="entry name" value="HELICASE-ASSOCIATED DOMAIN-CONTAINING PROTEIN"/>
    <property type="match status" value="1"/>
</dbReference>
<dbReference type="Gene3D" id="6.10.140.530">
    <property type="match status" value="1"/>
</dbReference>
<feature type="compositionally biased region" description="Acidic residues" evidence="1">
    <location>
        <begin position="95"/>
        <end position="105"/>
    </location>
</feature>
<dbReference type="AlphaFoldDB" id="A0A7S4MZT8"/>
<gene>
    <name evidence="3" type="ORF">OAUR00152_LOCUS24457</name>
</gene>
<dbReference type="Pfam" id="PF03457">
    <property type="entry name" value="HA"/>
    <property type="match status" value="1"/>
</dbReference>
<accession>A0A7S4MZT8</accession>
<evidence type="ECO:0000259" key="2">
    <source>
        <dbReference type="Pfam" id="PF03457"/>
    </source>
</evidence>
<dbReference type="InterPro" id="IPR005114">
    <property type="entry name" value="Helicase_assoc"/>
</dbReference>
<dbReference type="EMBL" id="HBKQ01035609">
    <property type="protein sequence ID" value="CAE2256632.1"/>
    <property type="molecule type" value="Transcribed_RNA"/>
</dbReference>
<feature type="region of interest" description="Disordered" evidence="1">
    <location>
        <begin position="1"/>
        <end position="39"/>
    </location>
</feature>
<sequence>MFEKMKEYKEEHGHLRTHKRKYHGDESTKRKHQGTSVIRNFQAWQRKEYKKLVQNEKSEMTPERIRKLQDIGFEFIVNPRRPSSGEDMNGKSENVDVEFDDDDSGPEQHDVYNDMRM</sequence>
<feature type="region of interest" description="Disordered" evidence="1">
    <location>
        <begin position="78"/>
        <end position="117"/>
    </location>
</feature>
<feature type="compositionally biased region" description="Basic and acidic residues" evidence="1">
    <location>
        <begin position="106"/>
        <end position="117"/>
    </location>
</feature>
<dbReference type="PANTHER" id="PTHR33418">
    <property type="entry name" value="HELICASE-ASSOCIATED"/>
    <property type="match status" value="1"/>
</dbReference>
<name>A0A7S4MZT8_9STRA</name>
<protein>
    <recommendedName>
        <fullName evidence="2">Helicase-associated domain-containing protein</fullName>
    </recommendedName>
</protein>
<proteinExistence type="predicted"/>
<organism evidence="3">
    <name type="scientific">Odontella aurita</name>
    <dbReference type="NCBI Taxonomy" id="265563"/>
    <lineage>
        <taxon>Eukaryota</taxon>
        <taxon>Sar</taxon>
        <taxon>Stramenopiles</taxon>
        <taxon>Ochrophyta</taxon>
        <taxon>Bacillariophyta</taxon>
        <taxon>Mediophyceae</taxon>
        <taxon>Biddulphiophycidae</taxon>
        <taxon>Eupodiscales</taxon>
        <taxon>Odontellaceae</taxon>
        <taxon>Odontella</taxon>
    </lineage>
</organism>
<evidence type="ECO:0000313" key="3">
    <source>
        <dbReference type="EMBL" id="CAE2256632.1"/>
    </source>
</evidence>
<reference evidence="3" key="1">
    <citation type="submission" date="2021-01" db="EMBL/GenBank/DDBJ databases">
        <authorList>
            <person name="Corre E."/>
            <person name="Pelletier E."/>
            <person name="Niang G."/>
            <person name="Scheremetjew M."/>
            <person name="Finn R."/>
            <person name="Kale V."/>
            <person name="Holt S."/>
            <person name="Cochrane G."/>
            <person name="Meng A."/>
            <person name="Brown T."/>
            <person name="Cohen L."/>
        </authorList>
    </citation>
    <scope>NUCLEOTIDE SEQUENCE</scope>
    <source>
        <strain evidence="3">Isolate 1302-5</strain>
    </source>
</reference>
<evidence type="ECO:0000256" key="1">
    <source>
        <dbReference type="SAM" id="MobiDB-lite"/>
    </source>
</evidence>